<evidence type="ECO:0000259" key="12">
    <source>
        <dbReference type="PROSITE" id="PS51371"/>
    </source>
</evidence>
<dbReference type="GO" id="GO:0050660">
    <property type="term" value="F:flavin adenine dinucleotide binding"/>
    <property type="evidence" value="ECO:0007669"/>
    <property type="project" value="InterPro"/>
</dbReference>
<dbReference type="InterPro" id="IPR005170">
    <property type="entry name" value="Transptr-assoc_dom"/>
</dbReference>
<keyword evidence="5" id="KW-0677">Repeat</keyword>
<dbReference type="PROSITE" id="PS51846">
    <property type="entry name" value="CNNM"/>
    <property type="match status" value="1"/>
</dbReference>
<feature type="transmembrane region" description="Helical" evidence="11">
    <location>
        <begin position="57"/>
        <end position="77"/>
    </location>
</feature>
<dbReference type="RefSeq" id="WP_027704625.1">
    <property type="nucleotide sequence ID" value="NZ_AP018933.1"/>
</dbReference>
<dbReference type="KEGG" id="zpl:ZBT109_0449"/>
<dbReference type="PANTHER" id="PTHR22777:SF32">
    <property type="entry name" value="UPF0053 INNER MEMBRANE PROTEIN YFJD"/>
    <property type="match status" value="1"/>
</dbReference>
<evidence type="ECO:0000256" key="3">
    <source>
        <dbReference type="ARBA" id="ARBA00022475"/>
    </source>
</evidence>
<keyword evidence="8 10" id="KW-0472">Membrane</keyword>
<evidence type="ECO:0000256" key="9">
    <source>
        <dbReference type="PROSITE-ProRule" id="PRU00703"/>
    </source>
</evidence>
<dbReference type="Gene3D" id="3.10.580.10">
    <property type="entry name" value="CBS-domain"/>
    <property type="match status" value="1"/>
</dbReference>
<keyword evidence="7 9" id="KW-0129">CBS domain</keyword>
<feature type="transmembrane region" description="Helical" evidence="11">
    <location>
        <begin position="89"/>
        <end position="108"/>
    </location>
</feature>
<keyword evidence="15" id="KW-1185">Reference proteome</keyword>
<evidence type="ECO:0000256" key="6">
    <source>
        <dbReference type="ARBA" id="ARBA00022989"/>
    </source>
</evidence>
<evidence type="ECO:0000256" key="5">
    <source>
        <dbReference type="ARBA" id="ARBA00022737"/>
    </source>
</evidence>
<dbReference type="OrthoDB" id="9797674at2"/>
<dbReference type="SUPFAM" id="SSF54631">
    <property type="entry name" value="CBS-domain pair"/>
    <property type="match status" value="1"/>
</dbReference>
<protein>
    <submittedName>
        <fullName evidence="14">Putative Mg2+ and Co2+transporter CorB</fullName>
    </submittedName>
</protein>
<dbReference type="Pfam" id="PF03471">
    <property type="entry name" value="CorC_HlyC"/>
    <property type="match status" value="1"/>
</dbReference>
<dbReference type="CDD" id="cd04590">
    <property type="entry name" value="CBS_pair_CorC_HlyC_assoc"/>
    <property type="match status" value="1"/>
</dbReference>
<dbReference type="STRING" id="1123510.GCA_000620025_00651"/>
<dbReference type="SUPFAM" id="SSF56176">
    <property type="entry name" value="FAD-binding/transporter-associated domain-like"/>
    <property type="match status" value="1"/>
</dbReference>
<dbReference type="EMBL" id="AP018933">
    <property type="protein sequence ID" value="BBG29237.1"/>
    <property type="molecule type" value="Genomic_DNA"/>
</dbReference>
<evidence type="ECO:0000256" key="2">
    <source>
        <dbReference type="ARBA" id="ARBA00006337"/>
    </source>
</evidence>
<dbReference type="Proteomes" id="UP000267342">
    <property type="component" value="Chromosome"/>
</dbReference>
<evidence type="ECO:0000256" key="10">
    <source>
        <dbReference type="PROSITE-ProRule" id="PRU01193"/>
    </source>
</evidence>
<dbReference type="GO" id="GO:0005886">
    <property type="term" value="C:plasma membrane"/>
    <property type="evidence" value="ECO:0007669"/>
    <property type="project" value="UniProtKB-SubCell"/>
</dbReference>
<dbReference type="InterPro" id="IPR000644">
    <property type="entry name" value="CBS_dom"/>
</dbReference>
<dbReference type="InterPro" id="IPR036318">
    <property type="entry name" value="FAD-bd_PCMH-like_sf"/>
</dbReference>
<reference evidence="14 15" key="1">
    <citation type="submission" date="2018-09" db="EMBL/GenBank/DDBJ databases">
        <title>Zymobacter palmae IAM14233 (=T109) whole genome analysis.</title>
        <authorList>
            <person name="Yanase H."/>
        </authorList>
    </citation>
    <scope>NUCLEOTIDE SEQUENCE [LARGE SCALE GENOMIC DNA]</scope>
    <source>
        <strain evidence="14 15">IAM14233</strain>
    </source>
</reference>
<dbReference type="InterPro" id="IPR016169">
    <property type="entry name" value="FAD-bd_PCMH_sub2"/>
</dbReference>
<evidence type="ECO:0000256" key="4">
    <source>
        <dbReference type="ARBA" id="ARBA00022692"/>
    </source>
</evidence>
<dbReference type="PROSITE" id="PS51371">
    <property type="entry name" value="CBS"/>
    <property type="match status" value="1"/>
</dbReference>
<accession>A0A348HC85</accession>
<sequence length="429" mass="47660">MALSLILTLVLVVLCAFFSMSEISMMAINRYRLMHRARNGDKSARRVLALIKRPDRLLGVILIGNTLVSNIAASLTTQMTMNTFANSSIAALIATTILTVAMLIIGEVMPKTWAALRPEQVAPPCSRILTPLLACCFPLVVMVNGISNYLLRLCGLRQLKNEEPAMSSEELRAIVSDAGRLMPARNHSMLLSIIDLDKSTVDDIMVPRHEIDGIDLDWDDVTLLAALRRTQHTRLPVYRSTINNVVGILHIRNVPEIINQPAQLSAAIVAAICAPYFIPESTPLHTQLLNFRQHGRRLGVVVDEYGEVTGLISLEDILEEIVGDFTAHVQPSQAGIFEEESGCYRIAGSTLLRDINRHLGWQLPLNGPRTLNGLLLEHLENLPQGPITMRIDNYQFEVSALQHNAVVSARCWKLDPADVRYQRSSHAHR</sequence>
<dbReference type="InterPro" id="IPR044751">
    <property type="entry name" value="Ion_transp-like_CBS"/>
</dbReference>
<keyword evidence="3" id="KW-1003">Cell membrane</keyword>
<evidence type="ECO:0000313" key="14">
    <source>
        <dbReference type="EMBL" id="BBG29237.1"/>
    </source>
</evidence>
<evidence type="ECO:0000256" key="8">
    <source>
        <dbReference type="ARBA" id="ARBA00023136"/>
    </source>
</evidence>
<keyword evidence="4 10" id="KW-0812">Transmembrane</keyword>
<feature type="domain" description="CBS" evidence="12">
    <location>
        <begin position="271"/>
        <end position="332"/>
    </location>
</feature>
<evidence type="ECO:0000259" key="13">
    <source>
        <dbReference type="PROSITE" id="PS51846"/>
    </source>
</evidence>
<dbReference type="InterPro" id="IPR046342">
    <property type="entry name" value="CBS_dom_sf"/>
</dbReference>
<dbReference type="Pfam" id="PF00571">
    <property type="entry name" value="CBS"/>
    <property type="match status" value="1"/>
</dbReference>
<dbReference type="Gene3D" id="3.30.465.10">
    <property type="match status" value="1"/>
</dbReference>
<keyword evidence="6 10" id="KW-1133">Transmembrane helix</keyword>
<dbReference type="SMART" id="SM01091">
    <property type="entry name" value="CorC_HlyC"/>
    <property type="match status" value="1"/>
</dbReference>
<evidence type="ECO:0000256" key="7">
    <source>
        <dbReference type="ARBA" id="ARBA00023122"/>
    </source>
</evidence>
<evidence type="ECO:0000256" key="11">
    <source>
        <dbReference type="SAM" id="Phobius"/>
    </source>
</evidence>
<dbReference type="InterPro" id="IPR002550">
    <property type="entry name" value="CNNM"/>
</dbReference>
<dbReference type="PANTHER" id="PTHR22777">
    <property type="entry name" value="HEMOLYSIN-RELATED"/>
    <property type="match status" value="1"/>
</dbReference>
<name>A0A348HC85_9GAMM</name>
<feature type="domain" description="CNNM transmembrane" evidence="13">
    <location>
        <begin position="1"/>
        <end position="189"/>
    </location>
</feature>
<evidence type="ECO:0000256" key="1">
    <source>
        <dbReference type="ARBA" id="ARBA00004651"/>
    </source>
</evidence>
<evidence type="ECO:0000313" key="15">
    <source>
        <dbReference type="Proteomes" id="UP000267342"/>
    </source>
</evidence>
<dbReference type="AlphaFoldDB" id="A0A348HC85"/>
<organism evidence="14 15">
    <name type="scientific">Zymobacter palmae</name>
    <dbReference type="NCBI Taxonomy" id="33074"/>
    <lineage>
        <taxon>Bacteria</taxon>
        <taxon>Pseudomonadati</taxon>
        <taxon>Pseudomonadota</taxon>
        <taxon>Gammaproteobacteria</taxon>
        <taxon>Oceanospirillales</taxon>
        <taxon>Halomonadaceae</taxon>
        <taxon>Zymobacter group</taxon>
        <taxon>Zymobacter</taxon>
    </lineage>
</organism>
<comment type="subcellular location">
    <subcellularLocation>
        <location evidence="1">Cell membrane</location>
        <topology evidence="1">Multi-pass membrane protein</topology>
    </subcellularLocation>
</comment>
<gene>
    <name evidence="14" type="ORF">ZBT109_0449</name>
</gene>
<proteinExistence type="inferred from homology"/>
<feature type="transmembrane region" description="Helical" evidence="11">
    <location>
        <begin position="128"/>
        <end position="151"/>
    </location>
</feature>
<comment type="similarity">
    <text evidence="2">Belongs to the UPF0053 family.</text>
</comment>
<dbReference type="Pfam" id="PF01595">
    <property type="entry name" value="CNNM"/>
    <property type="match status" value="1"/>
</dbReference>